<evidence type="ECO:0000256" key="4">
    <source>
        <dbReference type="SAM" id="Coils"/>
    </source>
</evidence>
<protein>
    <recommendedName>
        <fullName evidence="3">Nuclease SbcCD subunit C</fullName>
    </recommendedName>
</protein>
<feature type="coiled-coil region" evidence="4">
    <location>
        <begin position="189"/>
        <end position="216"/>
    </location>
</feature>
<feature type="coiled-coil region" evidence="4">
    <location>
        <begin position="469"/>
        <end position="510"/>
    </location>
</feature>
<evidence type="ECO:0000256" key="1">
    <source>
        <dbReference type="ARBA" id="ARBA00006930"/>
    </source>
</evidence>
<proteinExistence type="inferred from homology"/>
<feature type="compositionally biased region" description="Basic and acidic residues" evidence="5">
    <location>
        <begin position="687"/>
        <end position="716"/>
    </location>
</feature>
<evidence type="ECO:0000313" key="8">
    <source>
        <dbReference type="Proteomes" id="UP000294506"/>
    </source>
</evidence>
<keyword evidence="7" id="KW-0540">Nuclease</keyword>
<evidence type="ECO:0000256" key="2">
    <source>
        <dbReference type="ARBA" id="ARBA00011322"/>
    </source>
</evidence>
<reference evidence="7 8" key="1">
    <citation type="submission" date="2019-03" db="EMBL/GenBank/DDBJ databases">
        <title>Genomic Encyclopedia of Type Strains, Phase III (KMG-III): the genomes of soil and plant-associated and newly described type strains.</title>
        <authorList>
            <person name="Whitman W."/>
        </authorList>
    </citation>
    <scope>NUCLEOTIDE SEQUENCE [LARGE SCALE GENOMIC DNA]</scope>
    <source>
        <strain evidence="7 8">DSM 27373</strain>
    </source>
</reference>
<keyword evidence="7" id="KW-0269">Exonuclease</keyword>
<feature type="coiled-coil region" evidence="4">
    <location>
        <begin position="330"/>
        <end position="364"/>
    </location>
</feature>
<dbReference type="PANTHER" id="PTHR32114">
    <property type="entry name" value="ABC TRANSPORTER ABCH.3"/>
    <property type="match status" value="1"/>
</dbReference>
<keyword evidence="7" id="KW-0378">Hydrolase</keyword>
<accession>A0A4R7G4C4</accession>
<dbReference type="Pfam" id="PF13476">
    <property type="entry name" value="AAA_23"/>
    <property type="match status" value="1"/>
</dbReference>
<feature type="compositionally biased region" description="Low complexity" evidence="5">
    <location>
        <begin position="228"/>
        <end position="261"/>
    </location>
</feature>
<dbReference type="RefSeq" id="WP_133726130.1">
    <property type="nucleotide sequence ID" value="NZ_SOAN01000004.1"/>
</dbReference>
<dbReference type="PANTHER" id="PTHR32114:SF2">
    <property type="entry name" value="ABC TRANSPORTER ABCH.3"/>
    <property type="match status" value="1"/>
</dbReference>
<dbReference type="SUPFAM" id="SSF52540">
    <property type="entry name" value="P-loop containing nucleoside triphosphate hydrolases"/>
    <property type="match status" value="1"/>
</dbReference>
<comment type="subunit">
    <text evidence="2">Heterodimer of SbcC and SbcD.</text>
</comment>
<comment type="caution">
    <text evidence="7">The sequence shown here is derived from an EMBL/GenBank/DDBJ whole genome shotgun (WGS) entry which is preliminary data.</text>
</comment>
<sequence>MKLHQLTLHAFGPFPGTEIIDFDRLGADGLFLLRGRTGAGKTSILDAVTFALYGDVPGQRDKTQLKSTHAPAESEPHVQLEFTQGGRRCRVWRSPHHGRPQKRDPSRQREVGQRVVVEFLQDGAWQPYTSGIQAANDEMQRMLGLDLHQFTKVILLPQGAFAHFLHASSKDKQDLLERLFDTDRFTLVEKHLRELAREAEQQLQASDTRIAMHRENLIQAAVAMLPAPADAEPGGPAPEALATGGPAPEAPETGDPAPEAPETGDPAPDALAMDGTAPEVAPPSTPEAPVAVPEQPGLREAELAELSPAELSPRVARAIETRHAQLQRSAAAADAAAQQASTALEELRAREETLSRFADHAERRAAHEAQREHISMLRAQLDRHESAAQIQTWFDAAEEAAQEHRTAGATASTTTQEAESSLGGFAALQPEEVTPRALFAEDQEPAAAVVLAAIEELIALRARLSGADAEKLETRLTQLREAQTQTLQQQEQAEAEAEALSGEQERLRAAHQALQTALEDPEELEAARDVARAHADLLAIRAQTQRTRDALQDRCASWRERQAERERAHDQVQDQHRARLQSYLRSIALQLAGELEDGAPCLVCGSTEHPDPAGDQDPSITREEVEHTQLQLQNARDELREAQIELRSLNAQRDAVLVELADSAEIPIERTEEELAQAREALTLAEQRRSEQRKLRERLDASVAERRRGDARHTEAQHQAQQAQATLKHQRTQIAELEAALAGLRGRYDSLRLRREALERVLEELRTSQRQIEAADVLRSHRDRAQRSAAAELEASVFTDRAHLQGAQLAQEVRDSQHQSLQRWDELQRQLDYESEQEVIRAGRRRRDEGQTRPEAAELDTAAEDSLAAAQAAADAAAAVLRFDTQREAVEDMSAKLLGALRHRDAALGEQRMRSELAATINGAGPENSLKMTLTTYVLAARLERVAEAASRHLATMSEDRYQLQHSDEAGGRGLRGLELKVHDDHSDVERPTSSLSGGETFMASLSMALGLAEVVQAESGGIGMESLFIDEGFGSLDEDTLEHVMAALHRLQGEGRRVGLVSHVTEMHRAIPTQLRIHRHRAGSTTEMVIP</sequence>
<dbReference type="InterPro" id="IPR038729">
    <property type="entry name" value="Rad50/SbcC_AAA"/>
</dbReference>
<dbReference type="InterPro" id="IPR027417">
    <property type="entry name" value="P-loop_NTPase"/>
</dbReference>
<dbReference type="GO" id="GO:0006302">
    <property type="term" value="P:double-strand break repair"/>
    <property type="evidence" value="ECO:0007669"/>
    <property type="project" value="InterPro"/>
</dbReference>
<dbReference type="GO" id="GO:0004527">
    <property type="term" value="F:exonuclease activity"/>
    <property type="evidence" value="ECO:0007669"/>
    <property type="project" value="UniProtKB-KW"/>
</dbReference>
<dbReference type="Gene3D" id="3.40.50.300">
    <property type="entry name" value="P-loop containing nucleotide triphosphate hydrolases"/>
    <property type="match status" value="2"/>
</dbReference>
<feature type="region of interest" description="Disordered" evidence="5">
    <location>
        <begin position="687"/>
        <end position="718"/>
    </location>
</feature>
<dbReference type="GO" id="GO:0016887">
    <property type="term" value="F:ATP hydrolysis activity"/>
    <property type="evidence" value="ECO:0007669"/>
    <property type="project" value="InterPro"/>
</dbReference>
<dbReference type="EMBL" id="SOAN01000004">
    <property type="protein sequence ID" value="TDS86121.1"/>
    <property type="molecule type" value="Genomic_DNA"/>
</dbReference>
<feature type="compositionally biased region" description="Basic and acidic residues" evidence="5">
    <location>
        <begin position="838"/>
        <end position="856"/>
    </location>
</feature>
<evidence type="ECO:0000256" key="5">
    <source>
        <dbReference type="SAM" id="MobiDB-lite"/>
    </source>
</evidence>
<evidence type="ECO:0000256" key="3">
    <source>
        <dbReference type="ARBA" id="ARBA00013368"/>
    </source>
</evidence>
<evidence type="ECO:0000259" key="6">
    <source>
        <dbReference type="Pfam" id="PF13476"/>
    </source>
</evidence>
<name>A0A4R7G4C4_9MICC</name>
<feature type="region of interest" description="Disordered" evidence="5">
    <location>
        <begin position="838"/>
        <end position="864"/>
    </location>
</feature>
<organism evidence="7 8">
    <name type="scientific">Nesterenkonia aurantiaca</name>
    <dbReference type="NCBI Taxonomy" id="1436010"/>
    <lineage>
        <taxon>Bacteria</taxon>
        <taxon>Bacillati</taxon>
        <taxon>Actinomycetota</taxon>
        <taxon>Actinomycetes</taxon>
        <taxon>Micrococcales</taxon>
        <taxon>Micrococcaceae</taxon>
        <taxon>Nesterenkonia</taxon>
    </lineage>
</organism>
<dbReference type="Proteomes" id="UP000294506">
    <property type="component" value="Unassembled WGS sequence"/>
</dbReference>
<dbReference type="Pfam" id="PF13558">
    <property type="entry name" value="SbcC_Walker_B"/>
    <property type="match status" value="1"/>
</dbReference>
<keyword evidence="8" id="KW-1185">Reference proteome</keyword>
<feature type="domain" description="Rad50/SbcC-type AAA" evidence="6">
    <location>
        <begin position="5"/>
        <end position="203"/>
    </location>
</feature>
<dbReference type="AlphaFoldDB" id="A0A4R7G4C4"/>
<comment type="similarity">
    <text evidence="1">Belongs to the SMC family. SbcC subfamily.</text>
</comment>
<evidence type="ECO:0000313" key="7">
    <source>
        <dbReference type="EMBL" id="TDS86121.1"/>
    </source>
</evidence>
<keyword evidence="4" id="KW-0175">Coiled coil</keyword>
<feature type="region of interest" description="Disordered" evidence="5">
    <location>
        <begin position="228"/>
        <end position="294"/>
    </location>
</feature>
<gene>
    <name evidence="7" type="ORF">EV640_104146</name>
</gene>